<dbReference type="GO" id="GO:0005886">
    <property type="term" value="C:plasma membrane"/>
    <property type="evidence" value="ECO:0007669"/>
    <property type="project" value="UniProtKB-SubCell"/>
</dbReference>
<keyword evidence="2" id="KW-1003">Cell membrane</keyword>
<comment type="caution">
    <text evidence="8">The sequence shown here is derived from an EMBL/GenBank/DDBJ whole genome shotgun (WGS) entry which is preliminary data.</text>
</comment>
<proteinExistence type="predicted"/>
<sequence length="83" mass="9313">MAQEEKQQFEEEINLMDYVKVMLQRKRLILGLFFGAAIAAGVLSFLLPKVYKIDTALEIGVVEKVVEDPIQLVGKIEGDVYGI</sequence>
<evidence type="ECO:0000313" key="8">
    <source>
        <dbReference type="EMBL" id="PIY89581.1"/>
    </source>
</evidence>
<accession>A0A2M7R720</accession>
<evidence type="ECO:0000256" key="5">
    <source>
        <dbReference type="ARBA" id="ARBA00023136"/>
    </source>
</evidence>
<evidence type="ECO:0000256" key="4">
    <source>
        <dbReference type="ARBA" id="ARBA00022989"/>
    </source>
</evidence>
<keyword evidence="5 6" id="KW-0472">Membrane</keyword>
<keyword evidence="4 6" id="KW-1133">Transmembrane helix</keyword>
<dbReference type="Pfam" id="PF02706">
    <property type="entry name" value="Wzz"/>
    <property type="match status" value="1"/>
</dbReference>
<feature type="domain" description="Polysaccharide chain length determinant N-terminal" evidence="7">
    <location>
        <begin position="11"/>
        <end position="57"/>
    </location>
</feature>
<evidence type="ECO:0000256" key="1">
    <source>
        <dbReference type="ARBA" id="ARBA00004651"/>
    </source>
</evidence>
<dbReference type="EMBL" id="PFLW01000017">
    <property type="protein sequence ID" value="PIY89581.1"/>
    <property type="molecule type" value="Genomic_DNA"/>
</dbReference>
<gene>
    <name evidence="8" type="ORF">COY73_00500</name>
</gene>
<dbReference type="InterPro" id="IPR003856">
    <property type="entry name" value="LPS_length_determ_N"/>
</dbReference>
<evidence type="ECO:0000313" key="9">
    <source>
        <dbReference type="Proteomes" id="UP000230767"/>
    </source>
</evidence>
<evidence type="ECO:0000256" key="2">
    <source>
        <dbReference type="ARBA" id="ARBA00022475"/>
    </source>
</evidence>
<feature type="non-terminal residue" evidence="8">
    <location>
        <position position="83"/>
    </location>
</feature>
<dbReference type="Proteomes" id="UP000230767">
    <property type="component" value="Unassembled WGS sequence"/>
</dbReference>
<protein>
    <recommendedName>
        <fullName evidence="7">Polysaccharide chain length determinant N-terminal domain-containing protein</fullName>
    </recommendedName>
</protein>
<evidence type="ECO:0000259" key="7">
    <source>
        <dbReference type="Pfam" id="PF02706"/>
    </source>
</evidence>
<evidence type="ECO:0000256" key="6">
    <source>
        <dbReference type="SAM" id="Phobius"/>
    </source>
</evidence>
<organism evidence="8 9">
    <name type="scientific">Candidatus Nealsonbacteria bacterium CG_4_10_14_0_8_um_filter_37_14</name>
    <dbReference type="NCBI Taxonomy" id="1974684"/>
    <lineage>
        <taxon>Bacteria</taxon>
        <taxon>Candidatus Nealsoniibacteriota</taxon>
    </lineage>
</organism>
<evidence type="ECO:0000256" key="3">
    <source>
        <dbReference type="ARBA" id="ARBA00022692"/>
    </source>
</evidence>
<comment type="subcellular location">
    <subcellularLocation>
        <location evidence="1">Cell membrane</location>
        <topology evidence="1">Multi-pass membrane protein</topology>
    </subcellularLocation>
</comment>
<keyword evidence="3 6" id="KW-0812">Transmembrane</keyword>
<name>A0A2M7R720_9BACT</name>
<feature type="transmembrane region" description="Helical" evidence="6">
    <location>
        <begin position="28"/>
        <end position="47"/>
    </location>
</feature>
<dbReference type="AlphaFoldDB" id="A0A2M7R720"/>
<reference evidence="9" key="1">
    <citation type="submission" date="2017-09" db="EMBL/GenBank/DDBJ databases">
        <title>Depth-based differentiation of microbial function through sediment-hosted aquifers and enrichment of novel symbionts in the deep terrestrial subsurface.</title>
        <authorList>
            <person name="Probst A.J."/>
            <person name="Ladd B."/>
            <person name="Jarett J.K."/>
            <person name="Geller-Mcgrath D.E."/>
            <person name="Sieber C.M.K."/>
            <person name="Emerson J.B."/>
            <person name="Anantharaman K."/>
            <person name="Thomas B.C."/>
            <person name="Malmstrom R."/>
            <person name="Stieglmeier M."/>
            <person name="Klingl A."/>
            <person name="Woyke T."/>
            <person name="Ryan C.M."/>
            <person name="Banfield J.F."/>
        </authorList>
    </citation>
    <scope>NUCLEOTIDE SEQUENCE [LARGE SCALE GENOMIC DNA]</scope>
</reference>